<dbReference type="Proteomes" id="UP001174136">
    <property type="component" value="Unassembled WGS sequence"/>
</dbReference>
<name>A0AA47N6X2_MERPO</name>
<feature type="domain" description="DDE Tnp4" evidence="3">
    <location>
        <begin position="71"/>
        <end position="124"/>
    </location>
</feature>
<evidence type="ECO:0000313" key="4">
    <source>
        <dbReference type="EMBL" id="KAK0152980.1"/>
    </source>
</evidence>
<dbReference type="InterPro" id="IPR027806">
    <property type="entry name" value="HARBI1_dom"/>
</dbReference>
<accession>A0AA47N6X2</accession>
<evidence type="ECO:0000256" key="2">
    <source>
        <dbReference type="ARBA" id="ARBA00022723"/>
    </source>
</evidence>
<organism evidence="4 5">
    <name type="scientific">Merluccius polli</name>
    <name type="common">Benguela hake</name>
    <name type="synonym">Merluccius cadenati</name>
    <dbReference type="NCBI Taxonomy" id="89951"/>
    <lineage>
        <taxon>Eukaryota</taxon>
        <taxon>Metazoa</taxon>
        <taxon>Chordata</taxon>
        <taxon>Craniata</taxon>
        <taxon>Vertebrata</taxon>
        <taxon>Euteleostomi</taxon>
        <taxon>Actinopterygii</taxon>
        <taxon>Neopterygii</taxon>
        <taxon>Teleostei</taxon>
        <taxon>Neoteleostei</taxon>
        <taxon>Acanthomorphata</taxon>
        <taxon>Zeiogadaria</taxon>
        <taxon>Gadariae</taxon>
        <taxon>Gadiformes</taxon>
        <taxon>Gadoidei</taxon>
        <taxon>Merlucciidae</taxon>
        <taxon>Merluccius</taxon>
    </lineage>
</organism>
<evidence type="ECO:0000313" key="5">
    <source>
        <dbReference type="Proteomes" id="UP001174136"/>
    </source>
</evidence>
<keyword evidence="2" id="KW-0479">Metal-binding</keyword>
<protein>
    <submittedName>
        <fullName evidence="4">Nuclease HARBI1</fullName>
    </submittedName>
</protein>
<evidence type="ECO:0000259" key="3">
    <source>
        <dbReference type="Pfam" id="PF13359"/>
    </source>
</evidence>
<evidence type="ECO:0000256" key="1">
    <source>
        <dbReference type="ARBA" id="ARBA00001968"/>
    </source>
</evidence>
<proteinExistence type="predicted"/>
<dbReference type="GO" id="GO:0046872">
    <property type="term" value="F:metal ion binding"/>
    <property type="evidence" value="ECO:0007669"/>
    <property type="project" value="UniProtKB-KW"/>
</dbReference>
<sequence length="136" mass="15023">MAALRFFVSGSFQMVVGGTLGVSQSSISRVVRDVINALCRTARQFIKFPITDAESIRTKQKLFEIAGFPNAPSDEEDGFVNRKNFHSINTQVICDATQVTDLVARWPGSTHDSFILMNSGTGITFNEMDARWMVVG</sequence>
<dbReference type="EMBL" id="JAOPHQ010000875">
    <property type="protein sequence ID" value="KAK0152980.1"/>
    <property type="molecule type" value="Genomic_DNA"/>
</dbReference>
<gene>
    <name evidence="4" type="primary">harbi1_179</name>
    <name evidence="4" type="ORF">N1851_005347</name>
</gene>
<keyword evidence="5" id="KW-1185">Reference proteome</keyword>
<dbReference type="Pfam" id="PF13359">
    <property type="entry name" value="DDE_Tnp_4"/>
    <property type="match status" value="1"/>
</dbReference>
<comment type="cofactor">
    <cofactor evidence="1">
        <name>a divalent metal cation</name>
        <dbReference type="ChEBI" id="CHEBI:60240"/>
    </cofactor>
</comment>
<comment type="caution">
    <text evidence="4">The sequence shown here is derived from an EMBL/GenBank/DDBJ whole genome shotgun (WGS) entry which is preliminary data.</text>
</comment>
<reference evidence="4" key="1">
    <citation type="journal article" date="2023" name="Front. Mar. Sci.">
        <title>A new Merluccius polli reference genome to investigate the effects of global change in West African waters.</title>
        <authorList>
            <person name="Mateo J.L."/>
            <person name="Blanco-Fernandez C."/>
            <person name="Garcia-Vazquez E."/>
            <person name="Machado-Schiaffino G."/>
        </authorList>
    </citation>
    <scope>NUCLEOTIDE SEQUENCE</scope>
    <source>
        <strain evidence="4">C29</strain>
        <tissue evidence="4">Fin</tissue>
    </source>
</reference>
<dbReference type="AlphaFoldDB" id="A0AA47N6X2"/>